<dbReference type="AlphaFoldDB" id="A0A3P6C5I8"/>
<protein>
    <submittedName>
        <fullName evidence="1">Uncharacterized protein</fullName>
    </submittedName>
</protein>
<sequence length="62" mass="7472">MIFRKRERGSYRLRSLASWRLVKRRRPKRTHTNPKELLLPSLSSWKILGKLSRKKSKLLSLL</sequence>
<organism evidence="1">
    <name type="scientific">Brassica oleracea</name>
    <name type="common">Wild cabbage</name>
    <dbReference type="NCBI Taxonomy" id="3712"/>
    <lineage>
        <taxon>Eukaryota</taxon>
        <taxon>Viridiplantae</taxon>
        <taxon>Streptophyta</taxon>
        <taxon>Embryophyta</taxon>
        <taxon>Tracheophyta</taxon>
        <taxon>Spermatophyta</taxon>
        <taxon>Magnoliopsida</taxon>
        <taxon>eudicotyledons</taxon>
        <taxon>Gunneridae</taxon>
        <taxon>Pentapetalae</taxon>
        <taxon>rosids</taxon>
        <taxon>malvids</taxon>
        <taxon>Brassicales</taxon>
        <taxon>Brassicaceae</taxon>
        <taxon>Brassiceae</taxon>
        <taxon>Brassica</taxon>
    </lineage>
</organism>
<dbReference type="EMBL" id="LR031873">
    <property type="protein sequence ID" value="VDD10516.1"/>
    <property type="molecule type" value="Genomic_DNA"/>
</dbReference>
<name>A0A3P6C5I8_BRAOL</name>
<proteinExistence type="predicted"/>
<gene>
    <name evidence="1" type="ORF">BOLC4T25692H</name>
</gene>
<reference evidence="1" key="1">
    <citation type="submission" date="2018-11" db="EMBL/GenBank/DDBJ databases">
        <authorList>
            <consortium name="Genoscope - CEA"/>
            <person name="William W."/>
        </authorList>
    </citation>
    <scope>NUCLEOTIDE SEQUENCE</scope>
</reference>
<evidence type="ECO:0000313" key="1">
    <source>
        <dbReference type="EMBL" id="VDD10516.1"/>
    </source>
</evidence>
<accession>A0A3P6C5I8</accession>